<organism evidence="2 3">
    <name type="scientific">[Clostridium] citroniae WAL-19142</name>
    <dbReference type="NCBI Taxonomy" id="742734"/>
    <lineage>
        <taxon>Bacteria</taxon>
        <taxon>Bacillati</taxon>
        <taxon>Bacillota</taxon>
        <taxon>Clostridia</taxon>
        <taxon>Lachnospirales</taxon>
        <taxon>Lachnospiraceae</taxon>
        <taxon>Enterocloster</taxon>
    </lineage>
</organism>
<proteinExistence type="predicted"/>
<protein>
    <recommendedName>
        <fullName evidence="4">DUF2812 domain-containing protein</fullName>
    </recommendedName>
</protein>
<feature type="transmembrane region" description="Helical" evidence="1">
    <location>
        <begin position="248"/>
        <end position="268"/>
    </location>
</feature>
<accession>A0A0J9C118</accession>
<keyword evidence="1" id="KW-0472">Membrane</keyword>
<keyword evidence="1" id="KW-1133">Transmembrane helix</keyword>
<dbReference type="OrthoDB" id="1650893at2"/>
<dbReference type="Proteomes" id="UP000037392">
    <property type="component" value="Unassembled WGS sequence"/>
</dbReference>
<dbReference type="AlphaFoldDB" id="A0A0J9C118"/>
<feature type="transmembrane region" description="Helical" evidence="1">
    <location>
        <begin position="289"/>
        <end position="310"/>
    </location>
</feature>
<feature type="transmembrane region" description="Helical" evidence="1">
    <location>
        <begin position="177"/>
        <end position="198"/>
    </location>
</feature>
<evidence type="ECO:0000256" key="1">
    <source>
        <dbReference type="SAM" id="Phobius"/>
    </source>
</evidence>
<evidence type="ECO:0000313" key="3">
    <source>
        <dbReference type="Proteomes" id="UP000037392"/>
    </source>
</evidence>
<gene>
    <name evidence="2" type="ORF">HMPREF9470_02991</name>
</gene>
<name>A0A0J9C118_9FIRM</name>
<reference evidence="2 3" key="1">
    <citation type="submission" date="2011-04" db="EMBL/GenBank/DDBJ databases">
        <title>The Genome Sequence of Clostridium citroniae WAL-19142.</title>
        <authorList>
            <consortium name="The Broad Institute Genome Sequencing Platform"/>
            <person name="Earl A."/>
            <person name="Ward D."/>
            <person name="Feldgarden M."/>
            <person name="Gevers D."/>
            <person name="Warren Y.A."/>
            <person name="Tyrrell K.L."/>
            <person name="Citron D.M."/>
            <person name="Goldstein E.J."/>
            <person name="Daigneault M."/>
            <person name="Allen-Vercoe E."/>
            <person name="Young S.K."/>
            <person name="Zeng Q."/>
            <person name="Gargeya S."/>
            <person name="Fitzgerald M."/>
            <person name="Haas B."/>
            <person name="Abouelleil A."/>
            <person name="Alvarado L."/>
            <person name="Arachchi H.M."/>
            <person name="Berlin A."/>
            <person name="Brown A."/>
            <person name="Chapman S.B."/>
            <person name="Chen Z."/>
            <person name="Dunbar C."/>
            <person name="Freedman E."/>
            <person name="Gearin G."/>
            <person name="Gellesch M."/>
            <person name="Goldberg J."/>
            <person name="Griggs A."/>
            <person name="Gujja S."/>
            <person name="Heilman E.R."/>
            <person name="Heiman D."/>
            <person name="Howarth C."/>
            <person name="Larson L."/>
            <person name="Lui A."/>
            <person name="MacDonald P.J."/>
            <person name="Mehta T."/>
            <person name="Montmayeur A."/>
            <person name="Murphy C."/>
            <person name="Neiman D."/>
            <person name="Pearson M."/>
            <person name="Priest M."/>
            <person name="Roberts A."/>
            <person name="Saif S."/>
            <person name="Shea T."/>
            <person name="Shenoy N."/>
            <person name="Sisk P."/>
            <person name="Stolte C."/>
            <person name="Sykes S."/>
            <person name="White J."/>
            <person name="Yandava C."/>
            <person name="Wortman J."/>
            <person name="Nusbaum C."/>
            <person name="Birren B."/>
        </authorList>
    </citation>
    <scope>NUCLEOTIDE SEQUENCE [LARGE SCALE GENOMIC DNA]</scope>
    <source>
        <strain evidence="2 3">WAL-19142</strain>
    </source>
</reference>
<comment type="caution">
    <text evidence="2">The sequence shown here is derived from an EMBL/GenBank/DDBJ whole genome shotgun (WGS) entry which is preliminary data.</text>
</comment>
<dbReference type="PATRIC" id="fig|742734.4.peg.3202"/>
<dbReference type="EMBL" id="ADLK01000024">
    <property type="protein sequence ID" value="KMW18081.1"/>
    <property type="molecule type" value="Genomic_DNA"/>
</dbReference>
<evidence type="ECO:0008006" key="4">
    <source>
        <dbReference type="Google" id="ProtNLM"/>
    </source>
</evidence>
<feature type="transmembrane region" description="Helical" evidence="1">
    <location>
        <begin position="219"/>
        <end position="242"/>
    </location>
</feature>
<sequence>MMGGFTMRGLGNEQYDAQWEIPFHMTEYKKLERFLEEKAMEGYMIEGFTPFFQNGYFSYLTPGRYHFCVDIYPKKITAKLLASDEFNEYLDACRTSGWTPKTYYKNLVIFCSEAGQRPMELQTDRALAYELLRDTTLRTEERQLFVLFLLNIALFAFFIPSSVSIAKEGMDAGTPFYPHLLYVAALLGADALVFFSRLKRHMEIKKALREGLPLPKGRMQTLNCLTCILFPMAFSAAVILMLLTSRSFILAGIGLLLLFVFLMLCFPLRARTMAWLGRLPLSRNDRVSAAVFALIYVAAFFVLIGLYRWLS</sequence>
<evidence type="ECO:0000313" key="2">
    <source>
        <dbReference type="EMBL" id="KMW18081.1"/>
    </source>
</evidence>
<keyword evidence="1" id="KW-0812">Transmembrane</keyword>
<feature type="transmembrane region" description="Helical" evidence="1">
    <location>
        <begin position="144"/>
        <end position="165"/>
    </location>
</feature>
<dbReference type="Pfam" id="PF11193">
    <property type="entry name" value="DUF2812"/>
    <property type="match status" value="1"/>
</dbReference>
<dbReference type="InterPro" id="IPR021359">
    <property type="entry name" value="DUF2812"/>
</dbReference>